<comment type="caution">
    <text evidence="1">The sequence shown here is derived from an EMBL/GenBank/DDBJ whole genome shotgun (WGS) entry which is preliminary data.</text>
</comment>
<proteinExistence type="predicted"/>
<accession>A0AA40EWE5</accession>
<dbReference type="AlphaFoldDB" id="A0AA40EWE5"/>
<organism evidence="1 2">
    <name type="scientific">Schizothecium vesticola</name>
    <dbReference type="NCBI Taxonomy" id="314040"/>
    <lineage>
        <taxon>Eukaryota</taxon>
        <taxon>Fungi</taxon>
        <taxon>Dikarya</taxon>
        <taxon>Ascomycota</taxon>
        <taxon>Pezizomycotina</taxon>
        <taxon>Sordariomycetes</taxon>
        <taxon>Sordariomycetidae</taxon>
        <taxon>Sordariales</taxon>
        <taxon>Schizotheciaceae</taxon>
        <taxon>Schizothecium</taxon>
    </lineage>
</organism>
<reference evidence="1" key="1">
    <citation type="submission" date="2023-06" db="EMBL/GenBank/DDBJ databases">
        <title>Genome-scale phylogeny and comparative genomics of the fungal order Sordariales.</title>
        <authorList>
            <consortium name="Lawrence Berkeley National Laboratory"/>
            <person name="Hensen N."/>
            <person name="Bonometti L."/>
            <person name="Westerberg I."/>
            <person name="Brannstrom I.O."/>
            <person name="Guillou S."/>
            <person name="Cros-Aarteil S."/>
            <person name="Calhoun S."/>
            <person name="Haridas S."/>
            <person name="Kuo A."/>
            <person name="Mondo S."/>
            <person name="Pangilinan J."/>
            <person name="Riley R."/>
            <person name="LaButti K."/>
            <person name="Andreopoulos B."/>
            <person name="Lipzen A."/>
            <person name="Chen C."/>
            <person name="Yanf M."/>
            <person name="Daum C."/>
            <person name="Ng V."/>
            <person name="Clum A."/>
            <person name="Steindorff A."/>
            <person name="Ohm R."/>
            <person name="Martin F."/>
            <person name="Silar P."/>
            <person name="Natvig D."/>
            <person name="Lalanne C."/>
            <person name="Gautier V."/>
            <person name="Ament-velasquez S.L."/>
            <person name="Kruys A."/>
            <person name="Hutchinson M.I."/>
            <person name="Powell A.J."/>
            <person name="Barry K."/>
            <person name="Miller A.N."/>
            <person name="Grigoriev I.V."/>
            <person name="Debuchy R."/>
            <person name="Gladieux P."/>
            <person name="Thoren M.H."/>
            <person name="Johannesson H."/>
        </authorList>
    </citation>
    <scope>NUCLEOTIDE SEQUENCE</scope>
    <source>
        <strain evidence="1">SMH3187-1</strain>
    </source>
</reference>
<protein>
    <submittedName>
        <fullName evidence="1">Uncharacterized protein</fullName>
    </submittedName>
</protein>
<sequence>MLKNDAKKKQFVTLWLWVACPLDLRFVSPVHPLRRRSHSMDTPRRGCSFQCQCGNAGRDMEIQHAVNCTSACCSHKRCPKLHCSATSTVPLTGQSLWGCWNDGPLSMSLRCLSWRIHGAAGSCLRGG</sequence>
<gene>
    <name evidence="1" type="ORF">B0T18DRAFT_412509</name>
</gene>
<evidence type="ECO:0000313" key="1">
    <source>
        <dbReference type="EMBL" id="KAK0746815.1"/>
    </source>
</evidence>
<dbReference type="Proteomes" id="UP001172155">
    <property type="component" value="Unassembled WGS sequence"/>
</dbReference>
<dbReference type="PROSITE" id="PS51257">
    <property type="entry name" value="PROKAR_LIPOPROTEIN"/>
    <property type="match status" value="1"/>
</dbReference>
<name>A0AA40EWE5_9PEZI</name>
<keyword evidence="2" id="KW-1185">Reference proteome</keyword>
<dbReference type="EMBL" id="JAUKUD010000004">
    <property type="protein sequence ID" value="KAK0746815.1"/>
    <property type="molecule type" value="Genomic_DNA"/>
</dbReference>
<evidence type="ECO:0000313" key="2">
    <source>
        <dbReference type="Proteomes" id="UP001172155"/>
    </source>
</evidence>